<name>A0A1F5ITT0_9BACT</name>
<dbReference type="NCBIfam" id="TIGR00549">
    <property type="entry name" value="mevalon_kin"/>
    <property type="match status" value="1"/>
</dbReference>
<keyword evidence="1" id="KW-0963">Cytoplasm</keyword>
<keyword evidence="6" id="KW-0067">ATP-binding</keyword>
<feature type="domain" description="GHMP kinase N-terminal" evidence="10">
    <location>
        <begin position="97"/>
        <end position="173"/>
    </location>
</feature>
<evidence type="ECO:0000259" key="11">
    <source>
        <dbReference type="Pfam" id="PF08544"/>
    </source>
</evidence>
<comment type="pathway">
    <text evidence="9">Isoprenoid biosynthesis; isopentenyl diphosphate biosynthesis via mevalonate pathway; isopentenyl diphosphate from (R)-mevalonate: step 1/3.</text>
</comment>
<keyword evidence="5 12" id="KW-0418">Kinase</keyword>
<dbReference type="InterPro" id="IPR020568">
    <property type="entry name" value="Ribosomal_Su5_D2-typ_SF"/>
</dbReference>
<feature type="domain" description="GHMP kinase C-terminal" evidence="11">
    <location>
        <begin position="238"/>
        <end position="314"/>
    </location>
</feature>
<comment type="caution">
    <text evidence="12">The sequence shown here is derived from an EMBL/GenBank/DDBJ whole genome shotgun (WGS) entry which is preliminary data.</text>
</comment>
<keyword evidence="2" id="KW-0444">Lipid biosynthesis</keyword>
<dbReference type="GO" id="GO:0005829">
    <property type="term" value="C:cytosol"/>
    <property type="evidence" value="ECO:0007669"/>
    <property type="project" value="TreeGrafter"/>
</dbReference>
<dbReference type="Gene3D" id="3.30.70.890">
    <property type="entry name" value="GHMP kinase, C-terminal domain"/>
    <property type="match status" value="1"/>
</dbReference>
<evidence type="ECO:0000256" key="9">
    <source>
        <dbReference type="ARBA" id="ARBA00029438"/>
    </source>
</evidence>
<evidence type="ECO:0000256" key="5">
    <source>
        <dbReference type="ARBA" id="ARBA00022777"/>
    </source>
</evidence>
<dbReference type="PANTHER" id="PTHR43290">
    <property type="entry name" value="MEVALONATE KINASE"/>
    <property type="match status" value="1"/>
</dbReference>
<accession>A0A1F5ITT0</accession>
<dbReference type="UniPathway" id="UPA00057">
    <property type="reaction ID" value="UER00098"/>
</dbReference>
<keyword evidence="7" id="KW-0460">Magnesium</keyword>
<dbReference type="Gene3D" id="3.30.230.10">
    <property type="match status" value="1"/>
</dbReference>
<gene>
    <name evidence="12" type="ORF">A2871_02310</name>
</gene>
<dbReference type="AlphaFoldDB" id="A0A1F5ITT0"/>
<proteinExistence type="predicted"/>
<dbReference type="GO" id="GO:0019287">
    <property type="term" value="P:isopentenyl diphosphate biosynthetic process, mevalonate pathway"/>
    <property type="evidence" value="ECO:0007669"/>
    <property type="project" value="UniProtKB-UniPathway"/>
</dbReference>
<dbReference type="PRINTS" id="PR00959">
    <property type="entry name" value="MEVGALKINASE"/>
</dbReference>
<dbReference type="GO" id="GO:0004496">
    <property type="term" value="F:mevalonate kinase activity"/>
    <property type="evidence" value="ECO:0007669"/>
    <property type="project" value="InterPro"/>
</dbReference>
<evidence type="ECO:0000259" key="10">
    <source>
        <dbReference type="Pfam" id="PF00288"/>
    </source>
</evidence>
<keyword evidence="4" id="KW-0547">Nucleotide-binding</keyword>
<dbReference type="InterPro" id="IPR006205">
    <property type="entry name" value="Mev_gal_kin"/>
</dbReference>
<dbReference type="Proteomes" id="UP000176336">
    <property type="component" value="Unassembled WGS sequence"/>
</dbReference>
<sequence>MQKIIVSAPGKLMLLGEHAVVYGRPCIVTAVGQRMKATIELTDESVFQLNAPDVAVTDYKKPMEELGVGDIPKGAKFVEFAVKNFFSFSRSLLEHSRSDLIKLGVKIATTSEFSSQFGFGSSSASTVCVIKALSEITGANLNNKAIFDLAYKTVLDIQGKGSGFDVAAAVYGGTLYFVTPGKTIEPLNIDSLPLIVGYSGIKADTVTLINQVLEKTKKYPEVIENIYDNIGKLVEQAKPALLSKNWQAFGELMNFNEGYLSSLGVEGKKLADMIYGAREAGAYGAKLSGGGIGDCMIAIASDDKTQAVKDGITSAGGQVIEVQSNVEGVRIEQ</sequence>
<dbReference type="EMBL" id="MFCR01000001">
    <property type="protein sequence ID" value="OGE19794.1"/>
    <property type="molecule type" value="Genomic_DNA"/>
</dbReference>
<dbReference type="InterPro" id="IPR036554">
    <property type="entry name" value="GHMP_kinase_C_sf"/>
</dbReference>
<dbReference type="SUPFAM" id="SSF55060">
    <property type="entry name" value="GHMP Kinase, C-terminal domain"/>
    <property type="match status" value="1"/>
</dbReference>
<evidence type="ECO:0000256" key="4">
    <source>
        <dbReference type="ARBA" id="ARBA00022741"/>
    </source>
</evidence>
<organism evidence="12 13">
    <name type="scientific">Candidatus Daviesbacteria bacterium RIFCSPHIGHO2_01_FULL_41_23</name>
    <dbReference type="NCBI Taxonomy" id="1797764"/>
    <lineage>
        <taxon>Bacteria</taxon>
        <taxon>Candidatus Daviesiibacteriota</taxon>
    </lineage>
</organism>
<evidence type="ECO:0000256" key="7">
    <source>
        <dbReference type="ARBA" id="ARBA00022842"/>
    </source>
</evidence>
<dbReference type="InterPro" id="IPR006204">
    <property type="entry name" value="GHMP_kinase_N_dom"/>
</dbReference>
<reference evidence="12 13" key="1">
    <citation type="journal article" date="2016" name="Nat. Commun.">
        <title>Thousands of microbial genomes shed light on interconnected biogeochemical processes in an aquifer system.</title>
        <authorList>
            <person name="Anantharaman K."/>
            <person name="Brown C.T."/>
            <person name="Hug L.A."/>
            <person name="Sharon I."/>
            <person name="Castelle C.J."/>
            <person name="Probst A.J."/>
            <person name="Thomas B.C."/>
            <person name="Singh A."/>
            <person name="Wilkins M.J."/>
            <person name="Karaoz U."/>
            <person name="Brodie E.L."/>
            <person name="Williams K.H."/>
            <person name="Hubbard S.S."/>
            <person name="Banfield J.F."/>
        </authorList>
    </citation>
    <scope>NUCLEOTIDE SEQUENCE [LARGE SCALE GENOMIC DNA]</scope>
</reference>
<keyword evidence="3" id="KW-0808">Transferase</keyword>
<evidence type="ECO:0000313" key="12">
    <source>
        <dbReference type="EMBL" id="OGE19794.1"/>
    </source>
</evidence>
<evidence type="ECO:0000256" key="8">
    <source>
        <dbReference type="ARBA" id="ARBA00023098"/>
    </source>
</evidence>
<dbReference type="Pfam" id="PF00288">
    <property type="entry name" value="GHMP_kinases_N"/>
    <property type="match status" value="1"/>
</dbReference>
<dbReference type="SUPFAM" id="SSF54211">
    <property type="entry name" value="Ribosomal protein S5 domain 2-like"/>
    <property type="match status" value="1"/>
</dbReference>
<dbReference type="PANTHER" id="PTHR43290:SF2">
    <property type="entry name" value="MEVALONATE KINASE"/>
    <property type="match status" value="1"/>
</dbReference>
<evidence type="ECO:0000256" key="1">
    <source>
        <dbReference type="ARBA" id="ARBA00022490"/>
    </source>
</evidence>
<keyword evidence="8" id="KW-0443">Lipid metabolism</keyword>
<evidence type="ECO:0000256" key="3">
    <source>
        <dbReference type="ARBA" id="ARBA00022679"/>
    </source>
</evidence>
<dbReference type="GO" id="GO:0005524">
    <property type="term" value="F:ATP binding"/>
    <property type="evidence" value="ECO:0007669"/>
    <property type="project" value="UniProtKB-KW"/>
</dbReference>
<evidence type="ECO:0000256" key="6">
    <source>
        <dbReference type="ARBA" id="ARBA00022840"/>
    </source>
</evidence>
<dbReference type="InterPro" id="IPR014721">
    <property type="entry name" value="Ribsml_uS5_D2-typ_fold_subgr"/>
</dbReference>
<evidence type="ECO:0000256" key="2">
    <source>
        <dbReference type="ARBA" id="ARBA00022516"/>
    </source>
</evidence>
<protein>
    <submittedName>
        <fullName evidence="12">Mevalonate kinase</fullName>
    </submittedName>
</protein>
<dbReference type="InterPro" id="IPR013750">
    <property type="entry name" value="GHMP_kinase_C_dom"/>
</dbReference>
<dbReference type="Pfam" id="PF08544">
    <property type="entry name" value="GHMP_kinases_C"/>
    <property type="match status" value="1"/>
</dbReference>
<evidence type="ECO:0000313" key="13">
    <source>
        <dbReference type="Proteomes" id="UP000176336"/>
    </source>
</evidence>